<evidence type="ECO:0000313" key="1">
    <source>
        <dbReference type="EMBL" id="SER16752.1"/>
    </source>
</evidence>
<dbReference type="STRING" id="1036181.SAMN05421756_109188"/>
<dbReference type="PANTHER" id="PTHR34293:SF1">
    <property type="entry name" value="HTH-TYPE TRANSCRIPTIONAL REGULATOR TRMBL2"/>
    <property type="match status" value="1"/>
</dbReference>
<dbReference type="GO" id="GO:0003677">
    <property type="term" value="F:DNA binding"/>
    <property type="evidence" value="ECO:0007669"/>
    <property type="project" value="InterPro"/>
</dbReference>
<proteinExistence type="predicted"/>
<dbReference type="InterPro" id="IPR051797">
    <property type="entry name" value="TrmB-like"/>
</dbReference>
<organism evidence="1 2">
    <name type="scientific">Microlunatus flavus</name>
    <dbReference type="NCBI Taxonomy" id="1036181"/>
    <lineage>
        <taxon>Bacteria</taxon>
        <taxon>Bacillati</taxon>
        <taxon>Actinomycetota</taxon>
        <taxon>Actinomycetes</taxon>
        <taxon>Propionibacteriales</taxon>
        <taxon>Propionibacteriaceae</taxon>
        <taxon>Microlunatus</taxon>
    </lineage>
</organism>
<gene>
    <name evidence="1" type="ORF">SAMN05421756_109188</name>
</gene>
<sequence length="322" mass="35148">MLEPLGIPADAEALYVVLASLDSASLDDLAHRTQTAPGAVGTHLDSLADLGLAVALGQGRWKALPLADVVKGLKARRMAEIEAAAIAADTLHNQLLAASHSTEDDVQVFVGQTSWAEYARLCEETTTEICLFDKPPYVGGPAAHSPDELREVSPEWRALERGVSQRSVYHPGFDPERLKEMAMFAQVGEKSRTAPVPMKLILFDAKIAWIPSMPSYMPGHERRASFVRHPLIVESLVWLFNAVWDTAIPITAGTYLNGDPRRQMLISLMMSGSTDDAIANQLGINVRSVRRWIAELMDELGVTTRLQLGAALVRADSMRTTA</sequence>
<protein>
    <recommendedName>
        <fullName evidence="3">Sugar-specific transcriptional regulator TrmB</fullName>
    </recommendedName>
</protein>
<name>A0A1H9LZB3_9ACTN</name>
<dbReference type="SUPFAM" id="SSF46894">
    <property type="entry name" value="C-terminal effector domain of the bipartite response regulators"/>
    <property type="match status" value="1"/>
</dbReference>
<dbReference type="RefSeq" id="WP_091184920.1">
    <property type="nucleotide sequence ID" value="NZ_FOFA01000009.1"/>
</dbReference>
<evidence type="ECO:0000313" key="2">
    <source>
        <dbReference type="Proteomes" id="UP000198504"/>
    </source>
</evidence>
<dbReference type="OrthoDB" id="3728246at2"/>
<dbReference type="GO" id="GO:0006355">
    <property type="term" value="P:regulation of DNA-templated transcription"/>
    <property type="evidence" value="ECO:0007669"/>
    <property type="project" value="InterPro"/>
</dbReference>
<dbReference type="InterPro" id="IPR036388">
    <property type="entry name" value="WH-like_DNA-bd_sf"/>
</dbReference>
<dbReference type="Proteomes" id="UP000198504">
    <property type="component" value="Unassembled WGS sequence"/>
</dbReference>
<reference evidence="2" key="1">
    <citation type="submission" date="2016-10" db="EMBL/GenBank/DDBJ databases">
        <authorList>
            <person name="Varghese N."/>
            <person name="Submissions S."/>
        </authorList>
    </citation>
    <scope>NUCLEOTIDE SEQUENCE [LARGE SCALE GENOMIC DNA]</scope>
    <source>
        <strain evidence="2">CGMCC 4.6856</strain>
    </source>
</reference>
<dbReference type="InterPro" id="IPR016032">
    <property type="entry name" value="Sig_transdc_resp-reg_C-effctor"/>
</dbReference>
<evidence type="ECO:0008006" key="3">
    <source>
        <dbReference type="Google" id="ProtNLM"/>
    </source>
</evidence>
<keyword evidence="2" id="KW-1185">Reference proteome</keyword>
<dbReference type="PANTHER" id="PTHR34293">
    <property type="entry name" value="HTH-TYPE TRANSCRIPTIONAL REGULATOR TRMBL2"/>
    <property type="match status" value="1"/>
</dbReference>
<dbReference type="Gene3D" id="1.10.10.10">
    <property type="entry name" value="Winged helix-like DNA-binding domain superfamily/Winged helix DNA-binding domain"/>
    <property type="match status" value="1"/>
</dbReference>
<accession>A0A1H9LZB3</accession>
<dbReference type="AlphaFoldDB" id="A0A1H9LZB3"/>
<dbReference type="EMBL" id="FOFA01000009">
    <property type="protein sequence ID" value="SER16752.1"/>
    <property type="molecule type" value="Genomic_DNA"/>
</dbReference>